<sequence>MKGTNRTSERATPRFSIGEAFLPLMLIVMEACWIYALLLAANALFSAPLFEPLQSTWPLVLMGFLCAGPVSLLEKRRGLLPSLGLYSVGAALVTPGLSWTIIATVWAGAGDTTLLIAHLVLIFVVCLAILWHGRSLARGSLEPGDITEKFRRGILWLLGALGVIAATQKAAFLSPLFLTIVVFIASSLFAQSFSRVAFLRLSYQKSMFGDVARQDLTLLSMVSLFCLFLVVLAILIVSIIQPNLLTVLQRPLVWLYQGAIYVFALVFYPLVWLLSLVLPEYKSGQKHEPPIKQFRTLDHQSASPANSSLFFAILVAVTALIVALLLIRFLLALRKRKVTSELHESIWSWHLFFEQLRSLFRALLRKKTRAVAEAEQERYPMELEHEPTIRSIRELYRALLAWAERNGIKRRLDETPSEFERRLLDQLAVRGPELHQVTLAYIAARYGGRTFQAEEILRVREACLLLQQGKRKGQ</sequence>
<reference evidence="3 4" key="1">
    <citation type="submission" date="2018-06" db="EMBL/GenBank/DDBJ databases">
        <title>Genomic Encyclopedia of Archaeal and Bacterial Type Strains, Phase II (KMG-II): from individual species to whole genera.</title>
        <authorList>
            <person name="Goeker M."/>
        </authorList>
    </citation>
    <scope>NUCLEOTIDE SEQUENCE [LARGE SCALE GENOMIC DNA]</scope>
    <source>
        <strain evidence="3 4">ATCC BAA-1881</strain>
    </source>
</reference>
<name>A0A326U226_THEHA</name>
<dbReference type="InterPro" id="IPR025403">
    <property type="entry name" value="TgpA-like_C"/>
</dbReference>
<protein>
    <submittedName>
        <fullName evidence="3">Uncharacterized protein DUF4129</fullName>
    </submittedName>
</protein>
<feature type="transmembrane region" description="Helical" evidence="1">
    <location>
        <begin position="218"/>
        <end position="240"/>
    </location>
</feature>
<dbReference type="OrthoDB" id="146424at2"/>
<evidence type="ECO:0000313" key="4">
    <source>
        <dbReference type="Proteomes" id="UP000248806"/>
    </source>
</evidence>
<evidence type="ECO:0000259" key="2">
    <source>
        <dbReference type="Pfam" id="PF13559"/>
    </source>
</evidence>
<dbReference type="EMBL" id="QKUF01000021">
    <property type="protein sequence ID" value="PZW24664.1"/>
    <property type="molecule type" value="Genomic_DNA"/>
</dbReference>
<feature type="transmembrane region" description="Helical" evidence="1">
    <location>
        <begin position="260"/>
        <end position="278"/>
    </location>
</feature>
<gene>
    <name evidence="3" type="ORF">EI42_04546</name>
</gene>
<keyword evidence="1" id="KW-0812">Transmembrane</keyword>
<dbReference type="Pfam" id="PF13559">
    <property type="entry name" value="DUF4129"/>
    <property type="match status" value="1"/>
</dbReference>
<dbReference type="Proteomes" id="UP000248806">
    <property type="component" value="Unassembled WGS sequence"/>
</dbReference>
<feature type="transmembrane region" description="Helical" evidence="1">
    <location>
        <begin position="177"/>
        <end position="198"/>
    </location>
</feature>
<dbReference type="RefSeq" id="WP_111324864.1">
    <property type="nucleotide sequence ID" value="NZ_BIFX01000001.1"/>
</dbReference>
<keyword evidence="1" id="KW-0472">Membrane</keyword>
<keyword evidence="4" id="KW-1185">Reference proteome</keyword>
<accession>A0A326U226</accession>
<feature type="transmembrane region" description="Helical" evidence="1">
    <location>
        <begin position="115"/>
        <end position="133"/>
    </location>
</feature>
<comment type="caution">
    <text evidence="3">The sequence shown here is derived from an EMBL/GenBank/DDBJ whole genome shotgun (WGS) entry which is preliminary data.</text>
</comment>
<feature type="domain" description="Protein-glutamine gamma-glutamyltransferase-like C-terminal" evidence="2">
    <location>
        <begin position="395"/>
        <end position="462"/>
    </location>
</feature>
<feature type="transmembrane region" description="Helical" evidence="1">
    <location>
        <begin position="57"/>
        <end position="73"/>
    </location>
</feature>
<feature type="transmembrane region" description="Helical" evidence="1">
    <location>
        <begin position="21"/>
        <end position="45"/>
    </location>
</feature>
<keyword evidence="1" id="KW-1133">Transmembrane helix</keyword>
<proteinExistence type="predicted"/>
<feature type="transmembrane region" description="Helical" evidence="1">
    <location>
        <begin position="309"/>
        <end position="331"/>
    </location>
</feature>
<dbReference type="AlphaFoldDB" id="A0A326U226"/>
<feature type="transmembrane region" description="Helical" evidence="1">
    <location>
        <begin position="85"/>
        <end position="109"/>
    </location>
</feature>
<evidence type="ECO:0000313" key="3">
    <source>
        <dbReference type="EMBL" id="PZW24664.1"/>
    </source>
</evidence>
<organism evidence="3 4">
    <name type="scientific">Thermosporothrix hazakensis</name>
    <dbReference type="NCBI Taxonomy" id="644383"/>
    <lineage>
        <taxon>Bacteria</taxon>
        <taxon>Bacillati</taxon>
        <taxon>Chloroflexota</taxon>
        <taxon>Ktedonobacteria</taxon>
        <taxon>Ktedonobacterales</taxon>
        <taxon>Thermosporotrichaceae</taxon>
        <taxon>Thermosporothrix</taxon>
    </lineage>
</organism>
<evidence type="ECO:0000256" key="1">
    <source>
        <dbReference type="SAM" id="Phobius"/>
    </source>
</evidence>